<organism evidence="7 8">
    <name type="scientific">Acaryochloris thomasi RCC1774</name>
    <dbReference type="NCBI Taxonomy" id="1764569"/>
    <lineage>
        <taxon>Bacteria</taxon>
        <taxon>Bacillati</taxon>
        <taxon>Cyanobacteriota</taxon>
        <taxon>Cyanophyceae</taxon>
        <taxon>Acaryochloridales</taxon>
        <taxon>Acaryochloridaceae</taxon>
        <taxon>Acaryochloris</taxon>
        <taxon>Acaryochloris thomasi</taxon>
    </lineage>
</organism>
<keyword evidence="5 6" id="KW-0472">Membrane</keyword>
<evidence type="ECO:0000313" key="8">
    <source>
        <dbReference type="Proteomes" id="UP000248857"/>
    </source>
</evidence>
<feature type="transmembrane region" description="Helical" evidence="6">
    <location>
        <begin position="118"/>
        <end position="139"/>
    </location>
</feature>
<feature type="transmembrane region" description="Helical" evidence="6">
    <location>
        <begin position="305"/>
        <end position="322"/>
    </location>
</feature>
<dbReference type="Pfam" id="PF03739">
    <property type="entry name" value="LptF_LptG"/>
    <property type="match status" value="1"/>
</dbReference>
<dbReference type="GO" id="GO:0043190">
    <property type="term" value="C:ATP-binding cassette (ABC) transporter complex"/>
    <property type="evidence" value="ECO:0007669"/>
    <property type="project" value="TreeGrafter"/>
</dbReference>
<evidence type="ECO:0000256" key="2">
    <source>
        <dbReference type="ARBA" id="ARBA00022475"/>
    </source>
</evidence>
<feature type="transmembrane region" description="Helical" evidence="6">
    <location>
        <begin position="366"/>
        <end position="382"/>
    </location>
</feature>
<protein>
    <recommendedName>
        <fullName evidence="9">Lipopolysaccharide export system permease protein LptG</fullName>
    </recommendedName>
</protein>
<comment type="subcellular location">
    <subcellularLocation>
        <location evidence="1">Cell membrane</location>
        <topology evidence="1">Multi-pass membrane protein</topology>
    </subcellularLocation>
</comment>
<dbReference type="InterPro" id="IPR005495">
    <property type="entry name" value="LptG/LptF_permease"/>
</dbReference>
<dbReference type="EMBL" id="PQWO01000002">
    <property type="protein sequence ID" value="PZD74597.1"/>
    <property type="molecule type" value="Genomic_DNA"/>
</dbReference>
<sequence length="387" mass="42546">MLPQPRASSSLLSTLWSSVNPFTRLDQYIFQALWPTFGFGVALFSALGVAAGVLFDLLRQVSDIQLPLPTALQILGLQVPYFMSLSFPMAVLLSSLLSMSRLATDGELIALRSAGVSLYRLVWSVILFGLLVTGTMFIFEELVVPTTQQQARSLLEAPLSQGVAAGQDRNIFYQEYGADREVKRFFYAQRADGNTFRGLTILDFTKPGAKQVISAESARWDAAGNTWRFRNGTIYAVTPSGTQQQVLDFEEQQLSLPRDPLDLTIPEREPEEMTIAQAQRYRATIEQTGDSKRLRKVEIQLQRKVALPFTAVIFGLVGSSLGMRSRRLAASTGFGLSLLVVLAQYFAIFAANVWGKAGLLSPSMAAWLPNLLGLALGLGILIKGMRP</sequence>
<dbReference type="AlphaFoldDB" id="A0A2W1K3Y7"/>
<evidence type="ECO:0000256" key="4">
    <source>
        <dbReference type="ARBA" id="ARBA00022989"/>
    </source>
</evidence>
<keyword evidence="8" id="KW-1185">Reference proteome</keyword>
<accession>A0A2W1K3Y7</accession>
<keyword evidence="4 6" id="KW-1133">Transmembrane helix</keyword>
<evidence type="ECO:0000256" key="1">
    <source>
        <dbReference type="ARBA" id="ARBA00004651"/>
    </source>
</evidence>
<gene>
    <name evidence="7" type="ORF">C1752_00732</name>
</gene>
<dbReference type="Proteomes" id="UP000248857">
    <property type="component" value="Unassembled WGS sequence"/>
</dbReference>
<reference evidence="7 8" key="1">
    <citation type="journal article" date="2018" name="Sci. Rep.">
        <title>A novel species of the marine cyanobacterium Acaryochloris with a unique pigment content and lifestyle.</title>
        <authorList>
            <person name="Partensky F."/>
            <person name="Six C."/>
            <person name="Ratin M."/>
            <person name="Garczarek L."/>
            <person name="Vaulot D."/>
            <person name="Probert I."/>
            <person name="Calteau A."/>
            <person name="Gourvil P."/>
            <person name="Marie D."/>
            <person name="Grebert T."/>
            <person name="Bouchier C."/>
            <person name="Le Panse S."/>
            <person name="Gachenot M."/>
            <person name="Rodriguez F."/>
            <person name="Garrido J.L."/>
        </authorList>
    </citation>
    <scope>NUCLEOTIDE SEQUENCE [LARGE SCALE GENOMIC DNA]</scope>
    <source>
        <strain evidence="7 8">RCC1774</strain>
    </source>
</reference>
<feature type="transmembrane region" description="Helical" evidence="6">
    <location>
        <begin position="75"/>
        <end position="97"/>
    </location>
</feature>
<evidence type="ECO:0008006" key="9">
    <source>
        <dbReference type="Google" id="ProtNLM"/>
    </source>
</evidence>
<evidence type="ECO:0000256" key="3">
    <source>
        <dbReference type="ARBA" id="ARBA00022692"/>
    </source>
</evidence>
<evidence type="ECO:0000256" key="6">
    <source>
        <dbReference type="SAM" id="Phobius"/>
    </source>
</evidence>
<dbReference type="GO" id="GO:0015920">
    <property type="term" value="P:lipopolysaccharide transport"/>
    <property type="evidence" value="ECO:0007669"/>
    <property type="project" value="TreeGrafter"/>
</dbReference>
<comment type="caution">
    <text evidence="7">The sequence shown here is derived from an EMBL/GenBank/DDBJ whole genome shotgun (WGS) entry which is preliminary data.</text>
</comment>
<evidence type="ECO:0000313" key="7">
    <source>
        <dbReference type="EMBL" id="PZD74597.1"/>
    </source>
</evidence>
<name>A0A2W1K3Y7_9CYAN</name>
<keyword evidence="2" id="KW-1003">Cell membrane</keyword>
<keyword evidence="3 6" id="KW-0812">Transmembrane</keyword>
<dbReference type="PANTHER" id="PTHR33529">
    <property type="entry name" value="SLR0882 PROTEIN-RELATED"/>
    <property type="match status" value="1"/>
</dbReference>
<feature type="transmembrane region" description="Helical" evidence="6">
    <location>
        <begin position="334"/>
        <end position="354"/>
    </location>
</feature>
<evidence type="ECO:0000256" key="5">
    <source>
        <dbReference type="ARBA" id="ARBA00023136"/>
    </source>
</evidence>
<dbReference type="PANTHER" id="PTHR33529:SF6">
    <property type="entry name" value="YJGP_YJGQ FAMILY PERMEASE"/>
    <property type="match status" value="1"/>
</dbReference>
<proteinExistence type="predicted"/>
<feature type="transmembrane region" description="Helical" evidence="6">
    <location>
        <begin position="32"/>
        <end position="55"/>
    </location>
</feature>